<proteinExistence type="predicted"/>
<dbReference type="EMBL" id="BARS01044238">
    <property type="protein sequence ID" value="GAG34050.1"/>
    <property type="molecule type" value="Genomic_DNA"/>
</dbReference>
<dbReference type="AlphaFoldDB" id="X0WTU3"/>
<name>X0WTU3_9ZZZZ</name>
<evidence type="ECO:0000313" key="1">
    <source>
        <dbReference type="EMBL" id="GAG34050.1"/>
    </source>
</evidence>
<reference evidence="1" key="1">
    <citation type="journal article" date="2014" name="Front. Microbiol.">
        <title>High frequency of phylogenetically diverse reductive dehalogenase-homologous genes in deep subseafloor sedimentary metagenomes.</title>
        <authorList>
            <person name="Kawai M."/>
            <person name="Futagami T."/>
            <person name="Toyoda A."/>
            <person name="Takaki Y."/>
            <person name="Nishi S."/>
            <person name="Hori S."/>
            <person name="Arai W."/>
            <person name="Tsubouchi T."/>
            <person name="Morono Y."/>
            <person name="Uchiyama I."/>
            <person name="Ito T."/>
            <person name="Fujiyama A."/>
            <person name="Inagaki F."/>
            <person name="Takami H."/>
        </authorList>
    </citation>
    <scope>NUCLEOTIDE SEQUENCE</scope>
    <source>
        <strain evidence="1">Expedition CK06-06</strain>
    </source>
</reference>
<accession>X0WTU3</accession>
<organism evidence="1">
    <name type="scientific">marine sediment metagenome</name>
    <dbReference type="NCBI Taxonomy" id="412755"/>
    <lineage>
        <taxon>unclassified sequences</taxon>
        <taxon>metagenomes</taxon>
        <taxon>ecological metagenomes</taxon>
    </lineage>
</organism>
<sequence>MRQAISALAFLAALLSAMPDSTHAQAAEAGSGKLRTFLFIGEPNAAAWKFMIENPVDRQKAAGQAIEKLGGKMLSYYWGVGDGRNYITVAMPDDIELIQANYLTRLGDGLLISYKMIELMSSEAMTGALKRVRDVKAVDDIK</sequence>
<comment type="caution">
    <text evidence="1">The sequence shown here is derived from an EMBL/GenBank/DDBJ whole genome shotgun (WGS) entry which is preliminary data.</text>
</comment>
<protein>
    <recommendedName>
        <fullName evidence="2">GYD domain-containing protein</fullName>
    </recommendedName>
</protein>
<evidence type="ECO:0008006" key="2">
    <source>
        <dbReference type="Google" id="ProtNLM"/>
    </source>
</evidence>
<gene>
    <name evidence="1" type="ORF">S01H1_66875</name>
</gene>